<dbReference type="RefSeq" id="WP_011526887.1">
    <property type="nucleotide sequence ID" value="NC_008011.1"/>
</dbReference>
<dbReference type="Proteomes" id="UP000002430">
    <property type="component" value="Chromosome"/>
</dbReference>
<feature type="domain" description="Nucleoside transporter/FeoB GTPase Gate" evidence="2">
    <location>
        <begin position="24"/>
        <end position="90"/>
    </location>
</feature>
<keyword evidence="1" id="KW-1133">Transmembrane helix</keyword>
<gene>
    <name evidence="3" type="ordered locus">LI0804</name>
</gene>
<keyword evidence="4" id="KW-1185">Reference proteome</keyword>
<accession>Q1MQ69</accession>
<feature type="transmembrane region" description="Helical" evidence="1">
    <location>
        <begin position="68"/>
        <end position="87"/>
    </location>
</feature>
<dbReference type="HOGENOM" id="CLU_120911_0_0_7"/>
<dbReference type="eggNOG" id="COG0700">
    <property type="taxonomic scope" value="Bacteria"/>
</dbReference>
<dbReference type="KEGG" id="lip:LI0804"/>
<dbReference type="GO" id="GO:0005886">
    <property type="term" value="C:plasma membrane"/>
    <property type="evidence" value="ECO:0007669"/>
    <property type="project" value="TreeGrafter"/>
</dbReference>
<dbReference type="PANTHER" id="PTHR35793">
    <property type="entry name" value="INNER MEMBRANE PROTEIN YJIG"/>
    <property type="match status" value="1"/>
</dbReference>
<dbReference type="PANTHER" id="PTHR35793:SF2">
    <property type="entry name" value="INNER MEMBRANE PROTEIN YJIG"/>
    <property type="match status" value="1"/>
</dbReference>
<proteinExistence type="predicted"/>
<name>Q1MQ69_LAWIP</name>
<dbReference type="OrthoDB" id="9805623at2"/>
<dbReference type="InterPro" id="IPR011642">
    <property type="entry name" value="Gate_dom"/>
</dbReference>
<dbReference type="EMBL" id="AM180252">
    <property type="protein sequence ID" value="CAJ54858.1"/>
    <property type="molecule type" value="Genomic_DNA"/>
</dbReference>
<evidence type="ECO:0000313" key="3">
    <source>
        <dbReference type="EMBL" id="CAJ54858.1"/>
    </source>
</evidence>
<reference evidence="3 4" key="1">
    <citation type="submission" date="2005-11" db="EMBL/GenBank/DDBJ databases">
        <title>The complete genome sequence of Lawsonia intracellularis: the causative agent of proliferative enteropathy.</title>
        <authorList>
            <person name="Kaur K."/>
            <person name="Zhang Q."/>
            <person name="Beckler D."/>
            <person name="Munir S."/>
            <person name="Li L."/>
            <person name="Kinsley K."/>
            <person name="Herron L."/>
            <person name="Peterson A."/>
            <person name="May B."/>
            <person name="Singh S."/>
            <person name="Gebhart C."/>
            <person name="Kapur V."/>
        </authorList>
    </citation>
    <scope>NUCLEOTIDE SEQUENCE [LARGE SCALE GENOMIC DNA]</scope>
    <source>
        <strain evidence="3 4">PHE/MN1-00</strain>
    </source>
</reference>
<dbReference type="AlphaFoldDB" id="Q1MQ69"/>
<evidence type="ECO:0000256" key="1">
    <source>
        <dbReference type="SAM" id="Phobius"/>
    </source>
</evidence>
<keyword evidence="1" id="KW-0472">Membrane</keyword>
<feature type="transmembrane region" description="Helical" evidence="1">
    <location>
        <begin position="25"/>
        <end position="48"/>
    </location>
</feature>
<keyword evidence="1" id="KW-0812">Transmembrane</keyword>
<protein>
    <submittedName>
        <fullName evidence="3">Uncharacterized membrane protein</fullName>
    </submittedName>
</protein>
<evidence type="ECO:0000313" key="4">
    <source>
        <dbReference type="Proteomes" id="UP000002430"/>
    </source>
</evidence>
<dbReference type="InterPro" id="IPR052549">
    <property type="entry name" value="SpmB"/>
</dbReference>
<dbReference type="Pfam" id="PF07670">
    <property type="entry name" value="Gate"/>
    <property type="match status" value="1"/>
</dbReference>
<sequence>MVKQNINDVFIAGLRKGWQMGTMNLLPNVIMAFVLIQALNIIGLLKIIGELFAPIMSIFSLPGEAMTVLLTSWLSAVGGVGVAASLCTEGILNSTHISILIPGIFLMGGQLQYMGRILAVAGIEPSHYKVLFLISIMNAAMGMLTMKYIIIH</sequence>
<feature type="transmembrane region" description="Helical" evidence="1">
    <location>
        <begin position="130"/>
        <end position="150"/>
    </location>
</feature>
<evidence type="ECO:0000259" key="2">
    <source>
        <dbReference type="Pfam" id="PF07670"/>
    </source>
</evidence>
<feature type="transmembrane region" description="Helical" evidence="1">
    <location>
        <begin position="99"/>
        <end position="118"/>
    </location>
</feature>
<organism evidence="3 4">
    <name type="scientific">Lawsonia intracellularis (strain PHE/MN1-00)</name>
    <dbReference type="NCBI Taxonomy" id="363253"/>
    <lineage>
        <taxon>Bacteria</taxon>
        <taxon>Pseudomonadati</taxon>
        <taxon>Thermodesulfobacteriota</taxon>
        <taxon>Desulfovibrionia</taxon>
        <taxon>Desulfovibrionales</taxon>
        <taxon>Desulfovibrionaceae</taxon>
        <taxon>Lawsonia</taxon>
    </lineage>
</organism>
<dbReference type="NCBIfam" id="NF007811">
    <property type="entry name" value="PRK10519.1"/>
    <property type="match status" value="1"/>
</dbReference>
<dbReference type="STRING" id="363253.LI0804"/>